<evidence type="ECO:0000313" key="5">
    <source>
        <dbReference type="EMBL" id="GAI17100.1"/>
    </source>
</evidence>
<comment type="caution">
    <text evidence="5">The sequence shown here is derived from an EMBL/GenBank/DDBJ whole genome shotgun (WGS) entry which is preliminary data.</text>
</comment>
<protein>
    <recommendedName>
        <fullName evidence="4">Transcriptional regulator LacI/GalR-like sensor domain-containing protein</fullName>
    </recommendedName>
</protein>
<accession>X1MQY9</accession>
<reference evidence="5" key="1">
    <citation type="journal article" date="2014" name="Front. Microbiol.">
        <title>High frequency of phylogenetically diverse reductive dehalogenase-homologous genes in deep subseafloor sedimentary metagenomes.</title>
        <authorList>
            <person name="Kawai M."/>
            <person name="Futagami T."/>
            <person name="Toyoda A."/>
            <person name="Takaki Y."/>
            <person name="Nishi S."/>
            <person name="Hori S."/>
            <person name="Arai W."/>
            <person name="Tsubouchi T."/>
            <person name="Morono Y."/>
            <person name="Uchiyama I."/>
            <person name="Ito T."/>
            <person name="Fujiyama A."/>
            <person name="Inagaki F."/>
            <person name="Takami H."/>
        </authorList>
    </citation>
    <scope>NUCLEOTIDE SEQUENCE</scope>
    <source>
        <strain evidence="5">Expedition CK06-06</strain>
    </source>
</reference>
<name>X1MQY9_9ZZZZ</name>
<evidence type="ECO:0000256" key="3">
    <source>
        <dbReference type="ARBA" id="ARBA00023163"/>
    </source>
</evidence>
<organism evidence="5">
    <name type="scientific">marine sediment metagenome</name>
    <dbReference type="NCBI Taxonomy" id="412755"/>
    <lineage>
        <taxon>unclassified sequences</taxon>
        <taxon>metagenomes</taxon>
        <taxon>ecological metagenomes</taxon>
    </lineage>
</organism>
<keyword evidence="2" id="KW-0238">DNA-binding</keyword>
<evidence type="ECO:0000259" key="4">
    <source>
        <dbReference type="Pfam" id="PF13377"/>
    </source>
</evidence>
<evidence type="ECO:0000256" key="1">
    <source>
        <dbReference type="ARBA" id="ARBA00023015"/>
    </source>
</evidence>
<evidence type="ECO:0000256" key="2">
    <source>
        <dbReference type="ARBA" id="ARBA00023125"/>
    </source>
</evidence>
<dbReference type="SUPFAM" id="SSF53822">
    <property type="entry name" value="Periplasmic binding protein-like I"/>
    <property type="match status" value="1"/>
</dbReference>
<dbReference type="EMBL" id="BARV01004294">
    <property type="protein sequence ID" value="GAI17100.1"/>
    <property type="molecule type" value="Genomic_DNA"/>
</dbReference>
<gene>
    <name evidence="5" type="ORF">S06H3_09642</name>
</gene>
<keyword evidence="1" id="KW-0805">Transcription regulation</keyword>
<dbReference type="AlphaFoldDB" id="X1MQY9"/>
<sequence length="37" mass="4100">MYTRYGEKIPDDYSVVGIDDISLSALVRPSLTTVAPR</sequence>
<dbReference type="Pfam" id="PF13377">
    <property type="entry name" value="Peripla_BP_3"/>
    <property type="match status" value="1"/>
</dbReference>
<dbReference type="InterPro" id="IPR046335">
    <property type="entry name" value="LacI/GalR-like_sensor"/>
</dbReference>
<dbReference type="InterPro" id="IPR028082">
    <property type="entry name" value="Peripla_BP_I"/>
</dbReference>
<proteinExistence type="predicted"/>
<feature type="domain" description="Transcriptional regulator LacI/GalR-like sensor" evidence="4">
    <location>
        <begin position="4"/>
        <end position="36"/>
    </location>
</feature>
<feature type="non-terminal residue" evidence="5">
    <location>
        <position position="37"/>
    </location>
</feature>
<dbReference type="Gene3D" id="3.40.50.2300">
    <property type="match status" value="1"/>
</dbReference>
<keyword evidence="3" id="KW-0804">Transcription</keyword>
<dbReference type="GO" id="GO:0003677">
    <property type="term" value="F:DNA binding"/>
    <property type="evidence" value="ECO:0007669"/>
    <property type="project" value="UniProtKB-KW"/>
</dbReference>